<dbReference type="InterPro" id="IPR023201">
    <property type="entry name" value="SecY_dom_sf"/>
</dbReference>
<gene>
    <name evidence="4" type="ORF">SETIT_1G195600v2</name>
</gene>
<dbReference type="EMBL" id="AGNK02000388">
    <property type="status" value="NOT_ANNOTATED_CDS"/>
    <property type="molecule type" value="Genomic_DNA"/>
</dbReference>
<dbReference type="GO" id="GO:0008320">
    <property type="term" value="F:protein transmembrane transporter activity"/>
    <property type="evidence" value="ECO:0000318"/>
    <property type="project" value="GO_Central"/>
</dbReference>
<feature type="transmembrane region" description="Helical" evidence="3">
    <location>
        <begin position="240"/>
        <end position="259"/>
    </location>
</feature>
<dbReference type="AlphaFoldDB" id="K3Z0C4"/>
<dbReference type="GO" id="GO:0006616">
    <property type="term" value="P:SRP-dependent cotranslational protein targeting to membrane, translocation"/>
    <property type="evidence" value="ECO:0000318"/>
    <property type="project" value="GO_Central"/>
</dbReference>
<evidence type="ECO:0000313" key="4">
    <source>
        <dbReference type="EMBL" id="RCV06836.1"/>
    </source>
</evidence>
<name>K3Z0C4_SETIT</name>
<proteinExistence type="inferred from homology"/>
<evidence type="ECO:0000256" key="1">
    <source>
        <dbReference type="ARBA" id="ARBA00004454"/>
    </source>
</evidence>
<dbReference type="GO" id="GO:0005784">
    <property type="term" value="C:Sec61 translocon complex"/>
    <property type="evidence" value="ECO:0000318"/>
    <property type="project" value="GO_Central"/>
</dbReference>
<dbReference type="EnsemblPlants" id="KQL30043">
    <property type="protein sequence ID" value="KQL30043"/>
    <property type="gene ID" value="SETIT_019987mg"/>
</dbReference>
<reference evidence="4" key="2">
    <citation type="submission" date="2015-07" db="EMBL/GenBank/DDBJ databases">
        <authorList>
            <person name="Noorani M."/>
        </authorList>
    </citation>
    <scope>NUCLEOTIDE SEQUENCE</scope>
    <source>
        <strain evidence="4">Yugu1</strain>
    </source>
</reference>
<keyword evidence="3" id="KW-0812">Transmembrane</keyword>
<reference evidence="4 6" key="1">
    <citation type="journal article" date="2012" name="Nat. Biotechnol.">
        <title>Reference genome sequence of the model plant Setaria.</title>
        <authorList>
            <person name="Bennetzen J.L."/>
            <person name="Schmutz J."/>
            <person name="Wang H."/>
            <person name="Percifield R."/>
            <person name="Hawkins J."/>
            <person name="Pontaroli A.C."/>
            <person name="Estep M."/>
            <person name="Feng L."/>
            <person name="Vaughn J.N."/>
            <person name="Grimwood J."/>
            <person name="Jenkins J."/>
            <person name="Barry K."/>
            <person name="Lindquist E."/>
            <person name="Hellsten U."/>
            <person name="Deshpande S."/>
            <person name="Wang X."/>
            <person name="Wu X."/>
            <person name="Mitros T."/>
            <person name="Triplett J."/>
            <person name="Yang X."/>
            <person name="Ye C.Y."/>
            <person name="Mauro-Herrera M."/>
            <person name="Wang L."/>
            <person name="Li P."/>
            <person name="Sharma M."/>
            <person name="Sharma R."/>
            <person name="Ronald P.C."/>
            <person name="Panaud O."/>
            <person name="Kellogg E.A."/>
            <person name="Brutnell T.P."/>
            <person name="Doust A.N."/>
            <person name="Tuskan G.A."/>
            <person name="Rokhsar D."/>
            <person name="Devos K.M."/>
        </authorList>
    </citation>
    <scope>NUCLEOTIDE SEQUENCE [LARGE SCALE GENOMIC DNA]</scope>
    <source>
        <strain evidence="6">cv. Yugu1</strain>
        <strain evidence="4">Yugu1</strain>
    </source>
</reference>
<dbReference type="GO" id="GO:0043022">
    <property type="term" value="F:ribosome binding"/>
    <property type="evidence" value="ECO:0000318"/>
    <property type="project" value="GO_Central"/>
</dbReference>
<dbReference type="OrthoDB" id="1919022at2759"/>
<dbReference type="GO" id="GO:0005048">
    <property type="term" value="F:signal sequence binding"/>
    <property type="evidence" value="ECO:0000318"/>
    <property type="project" value="GO_Central"/>
</dbReference>
<dbReference type="Gramene" id="KQL30043">
    <property type="protein sequence ID" value="KQL30043"/>
    <property type="gene ID" value="SETIT_019987mg"/>
</dbReference>
<dbReference type="GO" id="GO:0009535">
    <property type="term" value="C:chloroplast thylakoid membrane"/>
    <property type="evidence" value="ECO:0007669"/>
    <property type="project" value="UniProtKB-SubCell"/>
</dbReference>
<dbReference type="Pfam" id="PF00344">
    <property type="entry name" value="SecY"/>
    <property type="match status" value="1"/>
</dbReference>
<keyword evidence="6" id="KW-1185">Reference proteome</keyword>
<dbReference type="EMBL" id="CM003528">
    <property type="protein sequence ID" value="RCV06836.1"/>
    <property type="molecule type" value="Genomic_DNA"/>
</dbReference>
<reference evidence="5" key="3">
    <citation type="submission" date="2018-08" db="UniProtKB">
        <authorList>
            <consortium name="EnsemblPlants"/>
        </authorList>
    </citation>
    <scope>IDENTIFICATION</scope>
    <source>
        <strain evidence="5">Yugu1</strain>
    </source>
</reference>
<dbReference type="SUPFAM" id="SSF103491">
    <property type="entry name" value="Preprotein translocase SecY subunit"/>
    <property type="match status" value="1"/>
</dbReference>
<dbReference type="Proteomes" id="UP000004995">
    <property type="component" value="Unassembled WGS sequence"/>
</dbReference>
<accession>K3Z0C4</accession>
<protein>
    <recommendedName>
        <fullName evidence="7">Translocon Sec61/SecY plug domain-containing protein</fullName>
    </recommendedName>
</protein>
<evidence type="ECO:0000256" key="2">
    <source>
        <dbReference type="RuleBase" id="RU004349"/>
    </source>
</evidence>
<feature type="transmembrane region" description="Helical" evidence="3">
    <location>
        <begin position="126"/>
        <end position="146"/>
    </location>
</feature>
<sequence>MELGVAARAAVQLLTGSALLGPVDRHRHPTDRELVAAARMGLAMAIALGEAAAHVLLGMYGPVGPIGGALIALQLFSGGAIVAFLDGLLGTGYGLRRASAFTLFAATNTCGKIVDAGRGPSVTDSLLATFLVLLLAVFLHGCHVLLPMRSRDAQERRDTLPVKLLYTSVVPIVLHSAAVSAFSVASQLLHYSRYGGGMVARLIGTWEEASYYAAVPVGGLAYYVTPPAGLRHVVADPLHALSYAMLLLTSCALLSRAWASRRLVLDFPDAAIRSQVSRYVPTAAVLGGLCVGALTILGDVTGAIGSGTGILLTATVF</sequence>
<dbReference type="PANTHER" id="PTHR10906">
    <property type="entry name" value="SECY/SEC61-ALPHA FAMILY MEMBER"/>
    <property type="match status" value="1"/>
</dbReference>
<evidence type="ECO:0000313" key="6">
    <source>
        <dbReference type="Proteomes" id="UP000004995"/>
    </source>
</evidence>
<feature type="transmembrane region" description="Helical" evidence="3">
    <location>
        <begin position="279"/>
        <end position="297"/>
    </location>
</feature>
<dbReference type="HOGENOM" id="CLU_031763_2_0_1"/>
<feature type="transmembrane region" description="Helical" evidence="3">
    <location>
        <begin position="166"/>
        <end position="189"/>
    </location>
</feature>
<comment type="subcellular location">
    <subcellularLocation>
        <location evidence="1">Plastid</location>
        <location evidence="1">Chloroplast thylakoid membrane</location>
        <topology evidence="1">Multi-pass membrane protein</topology>
    </subcellularLocation>
</comment>
<organism evidence="5 6">
    <name type="scientific">Setaria italica</name>
    <name type="common">Foxtail millet</name>
    <name type="synonym">Panicum italicum</name>
    <dbReference type="NCBI Taxonomy" id="4555"/>
    <lineage>
        <taxon>Eukaryota</taxon>
        <taxon>Viridiplantae</taxon>
        <taxon>Streptophyta</taxon>
        <taxon>Embryophyta</taxon>
        <taxon>Tracheophyta</taxon>
        <taxon>Spermatophyta</taxon>
        <taxon>Magnoliopsida</taxon>
        <taxon>Liliopsida</taxon>
        <taxon>Poales</taxon>
        <taxon>Poaceae</taxon>
        <taxon>PACMAD clade</taxon>
        <taxon>Panicoideae</taxon>
        <taxon>Panicodae</taxon>
        <taxon>Paniceae</taxon>
        <taxon>Cenchrinae</taxon>
        <taxon>Setaria</taxon>
    </lineage>
</organism>
<dbReference type="InterPro" id="IPR002208">
    <property type="entry name" value="SecY/SEC61-alpha"/>
</dbReference>
<evidence type="ECO:0000313" key="5">
    <source>
        <dbReference type="EnsemblPlants" id="KQL30043"/>
    </source>
</evidence>
<evidence type="ECO:0000256" key="3">
    <source>
        <dbReference type="SAM" id="Phobius"/>
    </source>
</evidence>
<dbReference type="OMA" id="LHYSRRY"/>
<keyword evidence="3" id="KW-1133">Transmembrane helix</keyword>
<dbReference type="eggNOG" id="KOG1373">
    <property type="taxonomic scope" value="Eukaryota"/>
</dbReference>
<comment type="similarity">
    <text evidence="2">Belongs to the SecY/SEC61-alpha family.</text>
</comment>
<evidence type="ECO:0008006" key="7">
    <source>
        <dbReference type="Google" id="ProtNLM"/>
    </source>
</evidence>
<keyword evidence="3" id="KW-0472">Membrane</keyword>
<dbReference type="Gene3D" id="1.10.3370.10">
    <property type="entry name" value="SecY subunit domain"/>
    <property type="match status" value="1"/>
</dbReference>
<feature type="transmembrane region" description="Helical" evidence="3">
    <location>
        <begin position="36"/>
        <end position="57"/>
    </location>
</feature>
<dbReference type="GO" id="GO:0031204">
    <property type="term" value="P:post-translational protein targeting to membrane, translocation"/>
    <property type="evidence" value="ECO:0000318"/>
    <property type="project" value="GO_Central"/>
</dbReference>
<feature type="transmembrane region" description="Helical" evidence="3">
    <location>
        <begin position="69"/>
        <end position="89"/>
    </location>
</feature>
<dbReference type="STRING" id="4555.K3Z0C4"/>